<keyword evidence="11" id="KW-0456">Lyase</keyword>
<dbReference type="InterPro" id="IPR006654">
    <property type="entry name" value="Trp_synth_beta"/>
</dbReference>
<dbReference type="HAMAP" id="MF_00133">
    <property type="entry name" value="Trp_synth_beta"/>
    <property type="match status" value="1"/>
</dbReference>
<comment type="function">
    <text evidence="2">The beta subunit is responsible for the synthesis of L-tryptophan from indole and L-serine.</text>
</comment>
<comment type="catalytic activity">
    <reaction evidence="12">
        <text>(1S,2R)-1-C-(indol-3-yl)glycerol 3-phosphate + L-serine = D-glyceraldehyde 3-phosphate + L-tryptophan + H2O</text>
        <dbReference type="Rhea" id="RHEA:10532"/>
        <dbReference type="ChEBI" id="CHEBI:15377"/>
        <dbReference type="ChEBI" id="CHEBI:33384"/>
        <dbReference type="ChEBI" id="CHEBI:57912"/>
        <dbReference type="ChEBI" id="CHEBI:58866"/>
        <dbReference type="ChEBI" id="CHEBI:59776"/>
        <dbReference type="EC" id="4.2.1.20"/>
    </reaction>
</comment>
<protein>
    <recommendedName>
        <fullName evidence="6">tryptophan synthase</fullName>
        <ecNumber evidence="6">4.2.1.20</ecNumber>
    </recommendedName>
</protein>
<keyword evidence="7" id="KW-0028">Amino-acid biosynthesis</keyword>
<evidence type="ECO:0000256" key="7">
    <source>
        <dbReference type="ARBA" id="ARBA00022605"/>
    </source>
</evidence>
<comment type="similarity">
    <text evidence="4">Belongs to the TrpB family.</text>
</comment>
<dbReference type="CDD" id="cd06446">
    <property type="entry name" value="Trp-synth_B"/>
    <property type="match status" value="1"/>
</dbReference>
<dbReference type="Pfam" id="PF00291">
    <property type="entry name" value="PALP"/>
    <property type="match status" value="1"/>
</dbReference>
<name>A0AAV9BAC4_ACOGR</name>
<evidence type="ECO:0000256" key="10">
    <source>
        <dbReference type="ARBA" id="ARBA00023141"/>
    </source>
</evidence>
<evidence type="ECO:0000256" key="11">
    <source>
        <dbReference type="ARBA" id="ARBA00023239"/>
    </source>
</evidence>
<dbReference type="PANTHER" id="PTHR48077:SF6">
    <property type="entry name" value="TRYPTOPHAN SYNTHASE"/>
    <property type="match status" value="1"/>
</dbReference>
<dbReference type="Gene3D" id="3.40.50.1100">
    <property type="match status" value="2"/>
</dbReference>
<dbReference type="GO" id="GO:0052684">
    <property type="term" value="F:L-serine hydro-lyase (adding indole, L-tryptophan-forming) activity"/>
    <property type="evidence" value="ECO:0007669"/>
    <property type="project" value="TreeGrafter"/>
</dbReference>
<evidence type="ECO:0000256" key="12">
    <source>
        <dbReference type="ARBA" id="ARBA00049047"/>
    </source>
</evidence>
<dbReference type="GO" id="GO:0030170">
    <property type="term" value="F:pyridoxal phosphate binding"/>
    <property type="evidence" value="ECO:0007669"/>
    <property type="project" value="InterPro"/>
</dbReference>
<keyword evidence="16" id="KW-1185">Reference proteome</keyword>
<evidence type="ECO:0000313" key="16">
    <source>
        <dbReference type="Proteomes" id="UP001179952"/>
    </source>
</evidence>
<feature type="domain" description="Tryptophan synthase beta chain-like PALP" evidence="14">
    <location>
        <begin position="120"/>
        <end position="458"/>
    </location>
</feature>
<accession>A0AAV9BAC4</accession>
<dbReference type="InterPro" id="IPR036052">
    <property type="entry name" value="TrpB-like_PALP_sf"/>
</dbReference>
<feature type="region of interest" description="Disordered" evidence="13">
    <location>
        <begin position="1"/>
        <end position="24"/>
    </location>
</feature>
<dbReference type="NCBIfam" id="TIGR01415">
    <property type="entry name" value="trpB_rel"/>
    <property type="match status" value="1"/>
</dbReference>
<dbReference type="NCBIfam" id="NF009057">
    <property type="entry name" value="PRK12391.1"/>
    <property type="match status" value="1"/>
</dbReference>
<evidence type="ECO:0000256" key="8">
    <source>
        <dbReference type="ARBA" id="ARBA00022822"/>
    </source>
</evidence>
<dbReference type="GO" id="GO:0005737">
    <property type="term" value="C:cytoplasm"/>
    <property type="evidence" value="ECO:0007669"/>
    <property type="project" value="TreeGrafter"/>
</dbReference>
<comment type="subunit">
    <text evidence="5">Tetramer of two alpha and two beta chains.</text>
</comment>
<feature type="compositionally biased region" description="Polar residues" evidence="13">
    <location>
        <begin position="7"/>
        <end position="20"/>
    </location>
</feature>
<dbReference type="PIRSF" id="PIRSF001413">
    <property type="entry name" value="Trp_syn_beta"/>
    <property type="match status" value="1"/>
</dbReference>
<dbReference type="PIRSF" id="PIRSF500824">
    <property type="entry name" value="TrpB_prok"/>
    <property type="match status" value="1"/>
</dbReference>
<dbReference type="AlphaFoldDB" id="A0AAV9BAC4"/>
<evidence type="ECO:0000256" key="13">
    <source>
        <dbReference type="SAM" id="MobiDB-lite"/>
    </source>
</evidence>
<proteinExistence type="inferred from homology"/>
<keyword evidence="9" id="KW-0663">Pyridoxal phosphate</keyword>
<dbReference type="InterPro" id="IPR006316">
    <property type="entry name" value="Trp_synth_b-like"/>
</dbReference>
<keyword evidence="10" id="KW-0057">Aromatic amino acid biosynthesis</keyword>
<dbReference type="EMBL" id="JAUJYN010000004">
    <property type="protein sequence ID" value="KAK1273052.1"/>
    <property type="molecule type" value="Genomic_DNA"/>
</dbReference>
<dbReference type="SUPFAM" id="SSF53686">
    <property type="entry name" value="Tryptophan synthase beta subunit-like PLP-dependent enzymes"/>
    <property type="match status" value="1"/>
</dbReference>
<organism evidence="15 16">
    <name type="scientific">Acorus gramineus</name>
    <name type="common">Dwarf sweet flag</name>
    <dbReference type="NCBI Taxonomy" id="55184"/>
    <lineage>
        <taxon>Eukaryota</taxon>
        <taxon>Viridiplantae</taxon>
        <taxon>Streptophyta</taxon>
        <taxon>Embryophyta</taxon>
        <taxon>Tracheophyta</taxon>
        <taxon>Spermatophyta</taxon>
        <taxon>Magnoliopsida</taxon>
        <taxon>Liliopsida</taxon>
        <taxon>Acoraceae</taxon>
        <taxon>Acorus</taxon>
    </lineage>
</organism>
<evidence type="ECO:0000256" key="1">
    <source>
        <dbReference type="ARBA" id="ARBA00001933"/>
    </source>
</evidence>
<evidence type="ECO:0000313" key="15">
    <source>
        <dbReference type="EMBL" id="KAK1273052.1"/>
    </source>
</evidence>
<reference evidence="15" key="1">
    <citation type="journal article" date="2023" name="Nat. Commun.">
        <title>Diploid and tetraploid genomes of Acorus and the evolution of monocots.</title>
        <authorList>
            <person name="Ma L."/>
            <person name="Liu K.W."/>
            <person name="Li Z."/>
            <person name="Hsiao Y.Y."/>
            <person name="Qi Y."/>
            <person name="Fu T."/>
            <person name="Tang G.D."/>
            <person name="Zhang D."/>
            <person name="Sun W.H."/>
            <person name="Liu D.K."/>
            <person name="Li Y."/>
            <person name="Chen G.Z."/>
            <person name="Liu X.D."/>
            <person name="Liao X.Y."/>
            <person name="Jiang Y.T."/>
            <person name="Yu X."/>
            <person name="Hao Y."/>
            <person name="Huang J."/>
            <person name="Zhao X.W."/>
            <person name="Ke S."/>
            <person name="Chen Y.Y."/>
            <person name="Wu W.L."/>
            <person name="Hsu J.L."/>
            <person name="Lin Y.F."/>
            <person name="Huang M.D."/>
            <person name="Li C.Y."/>
            <person name="Huang L."/>
            <person name="Wang Z.W."/>
            <person name="Zhao X."/>
            <person name="Zhong W.Y."/>
            <person name="Peng D.H."/>
            <person name="Ahmad S."/>
            <person name="Lan S."/>
            <person name="Zhang J.S."/>
            <person name="Tsai W.C."/>
            <person name="Van de Peer Y."/>
            <person name="Liu Z.J."/>
        </authorList>
    </citation>
    <scope>NUCLEOTIDE SEQUENCE</scope>
    <source>
        <strain evidence="15">SCP</strain>
    </source>
</reference>
<reference evidence="15" key="2">
    <citation type="submission" date="2023-06" db="EMBL/GenBank/DDBJ databases">
        <authorList>
            <person name="Ma L."/>
            <person name="Liu K.-W."/>
            <person name="Li Z."/>
            <person name="Hsiao Y.-Y."/>
            <person name="Qi Y."/>
            <person name="Fu T."/>
            <person name="Tang G."/>
            <person name="Zhang D."/>
            <person name="Sun W.-H."/>
            <person name="Liu D.-K."/>
            <person name="Li Y."/>
            <person name="Chen G.-Z."/>
            <person name="Liu X.-D."/>
            <person name="Liao X.-Y."/>
            <person name="Jiang Y.-T."/>
            <person name="Yu X."/>
            <person name="Hao Y."/>
            <person name="Huang J."/>
            <person name="Zhao X.-W."/>
            <person name="Ke S."/>
            <person name="Chen Y.-Y."/>
            <person name="Wu W.-L."/>
            <person name="Hsu J.-L."/>
            <person name="Lin Y.-F."/>
            <person name="Huang M.-D."/>
            <person name="Li C.-Y."/>
            <person name="Huang L."/>
            <person name="Wang Z.-W."/>
            <person name="Zhao X."/>
            <person name="Zhong W.-Y."/>
            <person name="Peng D.-H."/>
            <person name="Ahmad S."/>
            <person name="Lan S."/>
            <person name="Zhang J.-S."/>
            <person name="Tsai W.-C."/>
            <person name="Van De Peer Y."/>
            <person name="Liu Z.-J."/>
        </authorList>
    </citation>
    <scope>NUCLEOTIDE SEQUENCE</scope>
    <source>
        <strain evidence="15">SCP</strain>
        <tissue evidence="15">Leaves</tissue>
    </source>
</reference>
<comment type="cofactor">
    <cofactor evidence="1">
        <name>pyridoxal 5'-phosphate</name>
        <dbReference type="ChEBI" id="CHEBI:597326"/>
    </cofactor>
</comment>
<dbReference type="GO" id="GO:0004834">
    <property type="term" value="F:tryptophan synthase activity"/>
    <property type="evidence" value="ECO:0007669"/>
    <property type="project" value="UniProtKB-EC"/>
</dbReference>
<evidence type="ECO:0000256" key="4">
    <source>
        <dbReference type="ARBA" id="ARBA00009982"/>
    </source>
</evidence>
<comment type="caution">
    <text evidence="15">The sequence shown here is derived from an EMBL/GenBank/DDBJ whole genome shotgun (WGS) entry which is preliminary data.</text>
</comment>
<sequence>MAMPSLLHTSPPQISCTSSEPTKHSVSFAPKKQLLMQRKHRLQVKASTVNNYDAHGIPKQWYNIIPDLPAMPPPPLHPRTLEPLKPDDLSSLFPDELIRQEVSLDRFIDIPDEVIDIYGLWRPTPLIRAKRLEKLLDTPARIYYKYEGTSPAGSHKPNTAVPQAFYNAREGIKKVVTETGAGQWGSSIAFASSLFDLDCEVWQVRASYDQKPYRKLMMQTWGARVHPSPSDLTEAGRSILETDPLSPGSLGIAISEAVEVAAKNSDTKYCLGSVLNHVLLHQTVIGEECINQMGEIGETPDVIIGCTGGGSNFGGLAFPFIREKLKGKISPVIRAVEPSACPSLTKGVYAYDYGDTVGMTPLMKMHTLGHDFIPDPIHAGGLRYHGMAPLISHVYELGLMEAISIPQIECFQGAIQFARTEGLIPAPEPTHAIAATIREALLCKETGESKVILTAMCGHGHFDLPAYDKYLRGEMINLSYSDEKVRAPMAKIPQVLATQM</sequence>
<evidence type="ECO:0000256" key="3">
    <source>
        <dbReference type="ARBA" id="ARBA00004733"/>
    </source>
</evidence>
<evidence type="ECO:0000256" key="5">
    <source>
        <dbReference type="ARBA" id="ARBA00011270"/>
    </source>
</evidence>
<comment type="pathway">
    <text evidence="3">Amino-acid biosynthesis; L-tryptophan biosynthesis; L-tryptophan from chorismate: step 5/5.</text>
</comment>
<evidence type="ECO:0000256" key="9">
    <source>
        <dbReference type="ARBA" id="ARBA00022898"/>
    </source>
</evidence>
<evidence type="ECO:0000256" key="6">
    <source>
        <dbReference type="ARBA" id="ARBA00012043"/>
    </source>
</evidence>
<evidence type="ECO:0000259" key="14">
    <source>
        <dbReference type="Pfam" id="PF00291"/>
    </source>
</evidence>
<dbReference type="InterPro" id="IPR023026">
    <property type="entry name" value="Trp_synth_beta/beta-like"/>
</dbReference>
<dbReference type="PANTHER" id="PTHR48077">
    <property type="entry name" value="TRYPTOPHAN SYNTHASE-RELATED"/>
    <property type="match status" value="1"/>
</dbReference>
<gene>
    <name evidence="15" type="ORF">QJS04_geneDACA016426</name>
</gene>
<dbReference type="Proteomes" id="UP001179952">
    <property type="component" value="Unassembled WGS sequence"/>
</dbReference>
<dbReference type="InterPro" id="IPR001926">
    <property type="entry name" value="TrpB-like_PALP"/>
</dbReference>
<dbReference type="EC" id="4.2.1.20" evidence="6"/>
<evidence type="ECO:0000256" key="2">
    <source>
        <dbReference type="ARBA" id="ARBA00002786"/>
    </source>
</evidence>
<keyword evidence="8" id="KW-0822">Tryptophan biosynthesis</keyword>